<dbReference type="EMBL" id="JAFFJS010000001">
    <property type="protein sequence ID" value="MBM9432363.1"/>
    <property type="molecule type" value="Genomic_DNA"/>
</dbReference>
<keyword evidence="4" id="KW-1185">Reference proteome</keyword>
<dbReference type="Gene3D" id="3.40.50.300">
    <property type="entry name" value="P-loop containing nucleotide triphosphate hydrolases"/>
    <property type="match status" value="1"/>
</dbReference>
<organism evidence="3 4">
    <name type="scientific">Flaviflexus equikiangi</name>
    <dbReference type="NCBI Taxonomy" id="2758573"/>
    <lineage>
        <taxon>Bacteria</taxon>
        <taxon>Bacillati</taxon>
        <taxon>Actinomycetota</taxon>
        <taxon>Actinomycetes</taxon>
        <taxon>Actinomycetales</taxon>
        <taxon>Actinomycetaceae</taxon>
        <taxon>Flaviflexus</taxon>
    </lineage>
</organism>
<dbReference type="SMART" id="SM00382">
    <property type="entry name" value="AAA"/>
    <property type="match status" value="1"/>
</dbReference>
<sequence length="470" mass="51880">MDYTSNPFFSNMVKARATEQSNPFTPPTTGGPSNYGTAALTSELDILAGTMPGGRNHQLNKSAFAISQLIASGHIDAALAWDALSDTARRIGLTEHEIQATLKSAYRAGSTQPRQVDELRTPDTVVLQPVPAQPPTPTVDAPEGEEDVREPETIEEAVRQNLPILDWHDLWEQDEEEEWILEPLIAKRRGIVIYSPPKVGKSLFSLEMAVHISLGDSWLGTEIDAPHNVLYVDFENDPRGDTRARLQAMGYGPHDLQNLKMLSFPTLPGLDTKNGAQQLLAACQVYDCDIVIIDTISRAVDGDENENDTWLAFYRHTGLLLKQNEITMVRLDHTGKDESKGQRGGSAKSGDVDAIWKLSKVTEDGSKLQLKLDDSRMQITDRTLILDRMTEPRLFHKVAGAGQMAAWDAKVNEIIDVLDDHAAEHNIGRGKARDLLKVLGIGASNEVLTEAIRQRKTRPYAIPTLSIEEG</sequence>
<feature type="region of interest" description="Disordered" evidence="1">
    <location>
        <begin position="127"/>
        <end position="149"/>
    </location>
</feature>
<dbReference type="InterPro" id="IPR027417">
    <property type="entry name" value="P-loop_NTPase"/>
</dbReference>
<reference evidence="4" key="1">
    <citation type="submission" date="2021-02" db="EMBL/GenBank/DDBJ databases">
        <title>Leucobacter sp. CX169.</title>
        <authorList>
            <person name="Cheng Y."/>
        </authorList>
    </citation>
    <scope>NUCLEOTIDE SEQUENCE [LARGE SCALE GENOMIC DNA]</scope>
    <source>
        <strain evidence="4">JY899</strain>
    </source>
</reference>
<dbReference type="RefSeq" id="WP_187995937.1">
    <property type="nucleotide sequence ID" value="NZ_JACEXG010000001.1"/>
</dbReference>
<dbReference type="InterPro" id="IPR003593">
    <property type="entry name" value="AAA+_ATPase"/>
</dbReference>
<name>A0ABS2TDE7_9ACTO</name>
<comment type="caution">
    <text evidence="3">The sequence shown here is derived from an EMBL/GenBank/DDBJ whole genome shotgun (WGS) entry which is preliminary data.</text>
</comment>
<evidence type="ECO:0000256" key="1">
    <source>
        <dbReference type="SAM" id="MobiDB-lite"/>
    </source>
</evidence>
<feature type="domain" description="AAA+ ATPase" evidence="2">
    <location>
        <begin position="187"/>
        <end position="468"/>
    </location>
</feature>
<dbReference type="Proteomes" id="UP000705983">
    <property type="component" value="Unassembled WGS sequence"/>
</dbReference>
<dbReference type="SUPFAM" id="SSF52540">
    <property type="entry name" value="P-loop containing nucleoside triphosphate hydrolases"/>
    <property type="match status" value="1"/>
</dbReference>
<evidence type="ECO:0000313" key="4">
    <source>
        <dbReference type="Proteomes" id="UP000705983"/>
    </source>
</evidence>
<accession>A0ABS2TDE7</accession>
<protein>
    <submittedName>
        <fullName evidence="3">AAA family ATPase</fullName>
    </submittedName>
</protein>
<evidence type="ECO:0000313" key="3">
    <source>
        <dbReference type="EMBL" id="MBM9432363.1"/>
    </source>
</evidence>
<dbReference type="Pfam" id="PF13481">
    <property type="entry name" value="AAA_25"/>
    <property type="match status" value="1"/>
</dbReference>
<gene>
    <name evidence="3" type="ORF">JVW63_01375</name>
</gene>
<evidence type="ECO:0000259" key="2">
    <source>
        <dbReference type="SMART" id="SM00382"/>
    </source>
</evidence>
<proteinExistence type="predicted"/>